<evidence type="ECO:0000256" key="6">
    <source>
        <dbReference type="HAMAP-Rule" id="MF_00265"/>
    </source>
</evidence>
<keyword evidence="5 6" id="KW-0460">Magnesium</keyword>
<dbReference type="GO" id="GO:0004540">
    <property type="term" value="F:RNA nuclease activity"/>
    <property type="evidence" value="ECO:0007669"/>
    <property type="project" value="InterPro"/>
</dbReference>
<protein>
    <recommendedName>
        <fullName evidence="6">Ribonuclease VapC</fullName>
        <shortName evidence="6">RNase VapC</shortName>
        <ecNumber evidence="6">3.1.-.-</ecNumber>
    </recommendedName>
    <alternativeName>
        <fullName evidence="6">Toxin VapC</fullName>
    </alternativeName>
</protein>
<dbReference type="GO" id="GO:0090729">
    <property type="term" value="F:toxin activity"/>
    <property type="evidence" value="ECO:0007669"/>
    <property type="project" value="UniProtKB-KW"/>
</dbReference>
<accession>A0A9W6SHW7</accession>
<dbReference type="InterPro" id="IPR029060">
    <property type="entry name" value="PIN-like_dom_sf"/>
</dbReference>
<keyword evidence="6" id="KW-0800">Toxin</keyword>
<feature type="domain" description="PIN" evidence="7">
    <location>
        <begin position="2"/>
        <end position="117"/>
    </location>
</feature>
<evidence type="ECO:0000259" key="7">
    <source>
        <dbReference type="Pfam" id="PF01850"/>
    </source>
</evidence>
<feature type="binding site" evidence="6">
    <location>
        <position position="5"/>
    </location>
    <ligand>
        <name>Mg(2+)</name>
        <dbReference type="ChEBI" id="CHEBI:18420"/>
    </ligand>
</feature>
<feature type="binding site" evidence="6">
    <location>
        <position position="89"/>
    </location>
    <ligand>
        <name>Mg(2+)</name>
        <dbReference type="ChEBI" id="CHEBI:18420"/>
    </ligand>
</feature>
<dbReference type="InterPro" id="IPR022907">
    <property type="entry name" value="VapC_family"/>
</dbReference>
<evidence type="ECO:0000313" key="8">
    <source>
        <dbReference type="EMBL" id="GLZ76257.1"/>
    </source>
</evidence>
<evidence type="ECO:0000256" key="1">
    <source>
        <dbReference type="ARBA" id="ARBA00022649"/>
    </source>
</evidence>
<dbReference type="HAMAP" id="MF_00265">
    <property type="entry name" value="VapC_Nob1"/>
    <property type="match status" value="1"/>
</dbReference>
<gene>
    <name evidence="8" type="primary">vapC47</name>
    <name evidence="6" type="synonym">vapC</name>
    <name evidence="8" type="ORF">Afil01_10640</name>
</gene>
<organism evidence="8 9">
    <name type="scientific">Actinorhabdospora filicis</name>
    <dbReference type="NCBI Taxonomy" id="1785913"/>
    <lineage>
        <taxon>Bacteria</taxon>
        <taxon>Bacillati</taxon>
        <taxon>Actinomycetota</taxon>
        <taxon>Actinomycetes</taxon>
        <taxon>Micromonosporales</taxon>
        <taxon>Micromonosporaceae</taxon>
        <taxon>Actinorhabdospora</taxon>
    </lineage>
</organism>
<dbReference type="SUPFAM" id="SSF88723">
    <property type="entry name" value="PIN domain-like"/>
    <property type="match status" value="1"/>
</dbReference>
<comment type="caution">
    <text evidence="8">The sequence shown here is derived from an EMBL/GenBank/DDBJ whole genome shotgun (WGS) entry which is preliminary data.</text>
</comment>
<dbReference type="AlphaFoldDB" id="A0A9W6SHW7"/>
<evidence type="ECO:0000256" key="5">
    <source>
        <dbReference type="ARBA" id="ARBA00022842"/>
    </source>
</evidence>
<comment type="similarity">
    <text evidence="6">Belongs to the PINc/VapC protein family.</text>
</comment>
<comment type="cofactor">
    <cofactor evidence="6">
        <name>Mg(2+)</name>
        <dbReference type="ChEBI" id="CHEBI:18420"/>
    </cofactor>
</comment>
<evidence type="ECO:0000256" key="2">
    <source>
        <dbReference type="ARBA" id="ARBA00022722"/>
    </source>
</evidence>
<evidence type="ECO:0000313" key="9">
    <source>
        <dbReference type="Proteomes" id="UP001165079"/>
    </source>
</evidence>
<sequence>MIYMDTSAVVTLLTGSDYATELVRFLASQDDSPLVMSSIGFVETVRVADRLGAFPMLLSELVQAYGELVVSDEIRDSAALLIGGLKTPDAIHVASALSLGEDLTFLVSYDKRMLEVATEQGIPVASPGLNA</sequence>
<evidence type="ECO:0000256" key="4">
    <source>
        <dbReference type="ARBA" id="ARBA00022801"/>
    </source>
</evidence>
<keyword evidence="2 6" id="KW-0540">Nuclease</keyword>
<evidence type="ECO:0000256" key="3">
    <source>
        <dbReference type="ARBA" id="ARBA00022723"/>
    </source>
</evidence>
<dbReference type="EMBL" id="BSTX01000001">
    <property type="protein sequence ID" value="GLZ76257.1"/>
    <property type="molecule type" value="Genomic_DNA"/>
</dbReference>
<dbReference type="InterPro" id="IPR002716">
    <property type="entry name" value="PIN_dom"/>
</dbReference>
<dbReference type="GO" id="GO:0000287">
    <property type="term" value="F:magnesium ion binding"/>
    <property type="evidence" value="ECO:0007669"/>
    <property type="project" value="UniProtKB-UniRule"/>
</dbReference>
<comment type="function">
    <text evidence="6">Toxic component of a toxin-antitoxin (TA) system. An RNase.</text>
</comment>
<dbReference type="GO" id="GO:0016787">
    <property type="term" value="F:hydrolase activity"/>
    <property type="evidence" value="ECO:0007669"/>
    <property type="project" value="UniProtKB-KW"/>
</dbReference>
<name>A0A9W6SHW7_9ACTN</name>
<keyword evidence="9" id="KW-1185">Reference proteome</keyword>
<keyword evidence="4 6" id="KW-0378">Hydrolase</keyword>
<keyword evidence="1 6" id="KW-1277">Toxin-antitoxin system</keyword>
<dbReference type="EC" id="3.1.-.-" evidence="6"/>
<dbReference type="Proteomes" id="UP001165079">
    <property type="component" value="Unassembled WGS sequence"/>
</dbReference>
<dbReference type="CDD" id="cd09874">
    <property type="entry name" value="PIN_MT3492-like"/>
    <property type="match status" value="1"/>
</dbReference>
<proteinExistence type="inferred from homology"/>
<keyword evidence="3 6" id="KW-0479">Metal-binding</keyword>
<dbReference type="Pfam" id="PF01850">
    <property type="entry name" value="PIN"/>
    <property type="match status" value="1"/>
</dbReference>
<reference evidence="8" key="1">
    <citation type="submission" date="2023-03" db="EMBL/GenBank/DDBJ databases">
        <title>Actinorhabdospora filicis NBRC 111898.</title>
        <authorList>
            <person name="Ichikawa N."/>
            <person name="Sato H."/>
            <person name="Tonouchi N."/>
        </authorList>
    </citation>
    <scope>NUCLEOTIDE SEQUENCE</scope>
    <source>
        <strain evidence="8">NBRC 111898</strain>
    </source>
</reference>
<dbReference type="Gene3D" id="3.40.50.1010">
    <property type="entry name" value="5'-nuclease"/>
    <property type="match status" value="1"/>
</dbReference>